<dbReference type="SUPFAM" id="SSF55048">
    <property type="entry name" value="Probable ACP-binding domain of malonyl-CoA ACP transacylase"/>
    <property type="match status" value="1"/>
</dbReference>
<dbReference type="Pfam" id="PF00975">
    <property type="entry name" value="Thioesterase"/>
    <property type="match status" value="1"/>
</dbReference>
<keyword evidence="10" id="KW-1185">Reference proteome</keyword>
<dbReference type="SMART" id="SM00827">
    <property type="entry name" value="PKS_AT"/>
    <property type="match status" value="1"/>
</dbReference>
<dbReference type="PANTHER" id="PTHR43775">
    <property type="entry name" value="FATTY ACID SYNTHASE"/>
    <property type="match status" value="1"/>
</dbReference>
<feature type="active site" description="Proton acceptor; for dehydratase activity" evidence="4">
    <location>
        <position position="1374"/>
    </location>
</feature>
<dbReference type="InterPro" id="IPR049900">
    <property type="entry name" value="PKS_mFAS_DH"/>
</dbReference>
<dbReference type="SUPFAM" id="SSF51735">
    <property type="entry name" value="NAD(P)-binding Rossmann-fold domains"/>
    <property type="match status" value="2"/>
</dbReference>
<evidence type="ECO:0000256" key="2">
    <source>
        <dbReference type="ARBA" id="ARBA00022553"/>
    </source>
</evidence>
<name>A0ABX7NKH9_9BACT</name>
<dbReference type="InterPro" id="IPR018201">
    <property type="entry name" value="Ketoacyl_synth_AS"/>
</dbReference>
<dbReference type="PANTHER" id="PTHR43775:SF51">
    <property type="entry name" value="INACTIVE PHENOLPHTHIOCEROL SYNTHESIS POLYKETIDE SYNTHASE TYPE I PKS1-RELATED"/>
    <property type="match status" value="1"/>
</dbReference>
<evidence type="ECO:0000256" key="1">
    <source>
        <dbReference type="ARBA" id="ARBA00022450"/>
    </source>
</evidence>
<dbReference type="Pfam" id="PF21089">
    <property type="entry name" value="PKS_DH_N"/>
    <property type="match status" value="1"/>
</dbReference>
<organism evidence="9 10">
    <name type="scientific">Pyxidicoccus parkwayensis</name>
    <dbReference type="NCBI Taxonomy" id="2813578"/>
    <lineage>
        <taxon>Bacteria</taxon>
        <taxon>Pseudomonadati</taxon>
        <taxon>Myxococcota</taxon>
        <taxon>Myxococcia</taxon>
        <taxon>Myxococcales</taxon>
        <taxon>Cystobacterineae</taxon>
        <taxon>Myxococcaceae</taxon>
        <taxon>Pyxidicoccus</taxon>
    </lineage>
</organism>
<dbReference type="SMART" id="SM00826">
    <property type="entry name" value="PKS_DH"/>
    <property type="match status" value="1"/>
</dbReference>
<dbReference type="InterPro" id="IPR050091">
    <property type="entry name" value="PKS_NRPS_Biosynth_Enz"/>
</dbReference>
<evidence type="ECO:0000259" key="6">
    <source>
        <dbReference type="PROSITE" id="PS50075"/>
    </source>
</evidence>
<dbReference type="PROSITE" id="PS50075">
    <property type="entry name" value="CARRIER"/>
    <property type="match status" value="1"/>
</dbReference>
<reference evidence="9 10" key="1">
    <citation type="submission" date="2021-02" db="EMBL/GenBank/DDBJ databases">
        <title>De Novo genome assembly of isolated myxobacteria.</title>
        <authorList>
            <person name="Stevens D.C."/>
        </authorList>
    </citation>
    <scope>NUCLEOTIDE SEQUENCE [LARGE SCALE GENOMIC DNA]</scope>
    <source>
        <strain evidence="10">SCPEA02</strain>
    </source>
</reference>
<dbReference type="InterPro" id="IPR013968">
    <property type="entry name" value="PKS_KR"/>
</dbReference>
<dbReference type="InterPro" id="IPR016036">
    <property type="entry name" value="Malonyl_transacylase_ACP-bd"/>
</dbReference>
<feature type="active site" description="Proton donor; for dehydratase activity" evidence="4">
    <location>
        <position position="1542"/>
    </location>
</feature>
<dbReference type="Pfam" id="PF00698">
    <property type="entry name" value="Acyl_transf_1"/>
    <property type="match status" value="1"/>
</dbReference>
<dbReference type="Gene3D" id="3.40.47.10">
    <property type="match status" value="1"/>
</dbReference>
<dbReference type="InterPro" id="IPR029058">
    <property type="entry name" value="AB_hydrolase_fold"/>
</dbReference>
<dbReference type="InterPro" id="IPR014030">
    <property type="entry name" value="Ketoacyl_synth_N"/>
</dbReference>
<keyword evidence="1" id="KW-0596">Phosphopantetheine</keyword>
<accession>A0ABX7NKH9</accession>
<dbReference type="Pfam" id="PF14765">
    <property type="entry name" value="PS-DH"/>
    <property type="match status" value="1"/>
</dbReference>
<dbReference type="InterPro" id="IPR001031">
    <property type="entry name" value="Thioesterase"/>
</dbReference>
<evidence type="ECO:0000313" key="9">
    <source>
        <dbReference type="EMBL" id="QSQ18951.1"/>
    </source>
</evidence>
<feature type="domain" description="PKS/mFAS DH" evidence="8">
    <location>
        <begin position="1343"/>
        <end position="1625"/>
    </location>
</feature>
<dbReference type="SUPFAM" id="SSF52151">
    <property type="entry name" value="FabD/lysophospholipase-like"/>
    <property type="match status" value="1"/>
</dbReference>
<dbReference type="InterPro" id="IPR042104">
    <property type="entry name" value="PKS_dehydratase_sf"/>
</dbReference>
<keyword evidence="2" id="KW-0597">Phosphoprotein</keyword>
<evidence type="ECO:0000256" key="4">
    <source>
        <dbReference type="PROSITE-ProRule" id="PRU01363"/>
    </source>
</evidence>
<dbReference type="Proteomes" id="UP000662747">
    <property type="component" value="Chromosome"/>
</dbReference>
<feature type="compositionally biased region" description="Low complexity" evidence="5">
    <location>
        <begin position="1689"/>
        <end position="1704"/>
    </location>
</feature>
<feature type="region of interest" description="Disordered" evidence="5">
    <location>
        <begin position="1687"/>
        <end position="1706"/>
    </location>
</feature>
<dbReference type="Gene3D" id="3.40.50.720">
    <property type="entry name" value="NAD(P)-binding Rossmann-like Domain"/>
    <property type="match status" value="1"/>
</dbReference>
<dbReference type="Pfam" id="PF00550">
    <property type="entry name" value="PP-binding"/>
    <property type="match status" value="1"/>
</dbReference>
<dbReference type="CDD" id="cd08953">
    <property type="entry name" value="KR_2_SDR_x"/>
    <property type="match status" value="1"/>
</dbReference>
<evidence type="ECO:0000256" key="5">
    <source>
        <dbReference type="SAM" id="MobiDB-lite"/>
    </source>
</evidence>
<dbReference type="Gene3D" id="3.40.50.1820">
    <property type="entry name" value="alpha/beta hydrolase"/>
    <property type="match status" value="1"/>
</dbReference>
<feature type="region of interest" description="C-terminal hotdog fold" evidence="4">
    <location>
        <begin position="1479"/>
        <end position="1625"/>
    </location>
</feature>
<evidence type="ECO:0000256" key="3">
    <source>
        <dbReference type="ARBA" id="ARBA00022679"/>
    </source>
</evidence>
<dbReference type="Gene3D" id="3.40.366.10">
    <property type="entry name" value="Malonyl-Coenzyme A Acyl Carrier Protein, domain 2"/>
    <property type="match status" value="1"/>
</dbReference>
<dbReference type="InterPro" id="IPR014043">
    <property type="entry name" value="Acyl_transferase_dom"/>
</dbReference>
<dbReference type="SMART" id="SM00824">
    <property type="entry name" value="PKS_TE"/>
    <property type="match status" value="1"/>
</dbReference>
<dbReference type="Gene3D" id="3.10.129.110">
    <property type="entry name" value="Polyketide synthase dehydratase"/>
    <property type="match status" value="1"/>
</dbReference>
<dbReference type="InterPro" id="IPR049551">
    <property type="entry name" value="PKS_DH_C"/>
</dbReference>
<feature type="domain" description="Carrier" evidence="6">
    <location>
        <begin position="1705"/>
        <end position="1780"/>
    </location>
</feature>
<protein>
    <submittedName>
        <fullName evidence="9">SDR family oxidoreductase</fullName>
    </submittedName>
</protein>
<dbReference type="SUPFAM" id="SSF53901">
    <property type="entry name" value="Thiolase-like"/>
    <property type="match status" value="1"/>
</dbReference>
<dbReference type="PROSITE" id="PS00606">
    <property type="entry name" value="KS3_1"/>
    <property type="match status" value="1"/>
</dbReference>
<proteinExistence type="predicted"/>
<dbReference type="Pfam" id="PF08659">
    <property type="entry name" value="KR"/>
    <property type="match status" value="1"/>
</dbReference>
<dbReference type="InterPro" id="IPR020841">
    <property type="entry name" value="PKS_Beta-ketoAc_synthase_dom"/>
</dbReference>
<dbReference type="Gene3D" id="3.30.70.250">
    <property type="entry name" value="Malonyl-CoA ACP transacylase, ACP-binding"/>
    <property type="match status" value="1"/>
</dbReference>
<dbReference type="Pfam" id="PF02801">
    <property type="entry name" value="Ketoacyl-synt_C"/>
    <property type="match status" value="1"/>
</dbReference>
<feature type="region of interest" description="N-terminal hotdog fold" evidence="4">
    <location>
        <begin position="1343"/>
        <end position="1465"/>
    </location>
</feature>
<dbReference type="InterPro" id="IPR057326">
    <property type="entry name" value="KR_dom"/>
</dbReference>
<dbReference type="InterPro" id="IPR016039">
    <property type="entry name" value="Thiolase-like"/>
</dbReference>
<dbReference type="EMBL" id="CP071090">
    <property type="protein sequence ID" value="QSQ18951.1"/>
    <property type="molecule type" value="Genomic_DNA"/>
</dbReference>
<dbReference type="InterPro" id="IPR049552">
    <property type="entry name" value="PKS_DH_N"/>
</dbReference>
<dbReference type="InterPro" id="IPR020806">
    <property type="entry name" value="PKS_PP-bd"/>
</dbReference>
<dbReference type="InterPro" id="IPR016035">
    <property type="entry name" value="Acyl_Trfase/lysoPLipase"/>
</dbReference>
<dbReference type="Pfam" id="PF22621">
    <property type="entry name" value="CurL-like_PKS_C"/>
    <property type="match status" value="1"/>
</dbReference>
<dbReference type="RefSeq" id="WP_206720539.1">
    <property type="nucleotide sequence ID" value="NZ_CP071090.1"/>
</dbReference>
<dbReference type="SMART" id="SM00823">
    <property type="entry name" value="PKS_PP"/>
    <property type="match status" value="1"/>
</dbReference>
<gene>
    <name evidence="9" type="ORF">JY651_26745</name>
</gene>
<dbReference type="SUPFAM" id="SSF53474">
    <property type="entry name" value="alpha/beta-Hydrolases"/>
    <property type="match status" value="1"/>
</dbReference>
<sequence length="2072" mass="223903">MTDEVEGSESPDIAVVGMAARLPGARDVDAFWRRVRDGVGSVTWFTDAQLLAAGVDPSLLKDPNYVKAGMVFEGLEDFDAGFFGFSPREASILDPQHRHFLEVCWEALEHCGHLPESFKGPIGVFGGSGMNAYMPYHLFTNPRLMEQVGLFLARHTGNDKDFLTTRVSYCLDLRGPSVNVQTACSTSLVAIHSAVQSLLARECDLALAGGVTLELPHYRGYLYQEGEILSPDGHCRAFDHRSQGTLFGSGVGVVALRRLEDALADGDTVYAVVKGSAVNNDGARKVGYLAPSVDGQADAVVEALNVSGVSADHIDYVECHGTGTPVGDPIEITALTQAFRTQTQKSGYCRIGSVKTNIGHLDTAAGVASFIKVIQMLRHRQLAPSLHFEKPNPQIDFARTPFVVNATLREWTAKGGRPRRAAVNSLGVGGTNAHVILEEAPAQPATSAARPFETLWLSARTPAALERASRRLAQRLGEEGAPNLGDVSFTLLTGRRRFAHRRAVVAASREEAVRLLEQPEPARTAQAHTEAEGRSVVFLFPGGGAQYPGMAKGLYEQEPVFRRALDECLSLLEQHESLKLRPLLFPEAGKEAEAREQLEQATYALPALLSVELALAALWRSRGVTPAACLGHSMGEYACAQLAGVFSVKDALGIVACRGRLFDGLPAGAMLSVELPEAELKPLLGPGLDLGAHNAPGLCLVSGEVAAIDALEAQLKAREVEARRLHIRVAAHSRMLEPILAPFREYLTTKVRLSAPKMPWVSNVTGTWVAPEEATSPDYWVRHLRQPVRFAEGAGVLLADKARVYLEVGPGQTLLSLLRAQGEKPLAEGLVPSLRHPNDTVADLAFFQLALGRLWASGVNLDAAALFAGQKRRRVGLPTYAFERERHWVEPGTGYFMARREGERPLVREEDVSRWGYVPRFREQPGPRPEAPAENERWLLLTEEEPLAEELSRELAARGARVQRVFPGEAFARRPDGAFTLRPDAREDWEALWDALGAEGRVPQRLVDLPGVDAGAWERAVSRHFLTPLALMQSLTAESLPAGLRYVRVMRGGMAVDGPARTPEQALAFGPVLVAPKELPELSARAVDVDVSAAPATQARELADELLRAEVDVPVALRGGRRLVQVLERTALQEAPTPLRERGVYLITGGLGGIGRTLAELFARKAKARLALVSRSAASASHAEVQRTLEGLGAEVLLLKADTSDAGQLRAAIAEVKSRFGALHGVVHAAGGLEDGPLESKTRDSALRVLAPKALGALALEEALRGAQLDFFVSFSSTSAHLGPPGQVDYVAANAFLLAQAARLEASGTAKRALALGWGVWQEVGMAAAQVAPRLPPGESVAHPLLQRRVDAPEGQHVFRAIYDAKALWVLDEHRMRGGGPVLPGTGYVELARAAWETVRPGASLHVDHLAFVAPLDVPDGEVREVEVALASEGDGFTFRVSSRAAGSAWVEHATARLGAAVEGPPAPLDVSTVRSRCTVRPLTFGEGEQVLPQDSLIAFGPRWKVLRSAGFGASEALARLELPRALLGDLATYALPPGLLDIASGFAFSLLPDAVQPGKLHVPVSYRHLRVWGPWPEVALSHVRVRQEEGRGALLDVTLCDSDGRVFCSIEGYLVAAVEAKRFGRSPQKKGSLLETWLPLGIKPAEGQEVFLRALSLAGTSALFVSSMDLHGLAARLRPKQEAEKPVAAQQGAVTAQQASAADAPRDDVERKLAELWQQLLGVPRVGLKDNFFDLGGHSLIAVRLFARIKKLLGADLTLATLFEAPTLEQCAALVREAAGIPFTPDTVPGTPAPVASAPVSKEWTPLVAIQKGGSGIPFFCVHGAGGNVLNFRDLAASLGKEQPFYGLQARGVDGKLPPADSIEEMANIYLEGIRQLRPRGPYLLGGYSGGGVVAYEMAQRLREQGEEVALLAFLDTFHPATQERRLTFDERMRAVLDEGAAAYLKDRLRKKVERDGNRLINSIKLRWYEQRGEPLPIELRDLQLTERFQLLSSRYTPRPYSGTVTLFRAQDVNPIYSHMGATLGWAPLVPSLRIREVPGDHDSLVREPNVHILGGLLRAALDEAQQVGRK</sequence>
<dbReference type="PROSITE" id="PS52004">
    <property type="entry name" value="KS3_2"/>
    <property type="match status" value="1"/>
</dbReference>
<evidence type="ECO:0000259" key="8">
    <source>
        <dbReference type="PROSITE" id="PS52019"/>
    </source>
</evidence>
<dbReference type="SMART" id="SM00825">
    <property type="entry name" value="PKS_KS"/>
    <property type="match status" value="1"/>
</dbReference>
<dbReference type="Pfam" id="PF00109">
    <property type="entry name" value="ketoacyl-synt"/>
    <property type="match status" value="1"/>
</dbReference>
<evidence type="ECO:0000259" key="7">
    <source>
        <dbReference type="PROSITE" id="PS52004"/>
    </source>
</evidence>
<dbReference type="InterPro" id="IPR036736">
    <property type="entry name" value="ACP-like_sf"/>
</dbReference>
<dbReference type="InterPro" id="IPR036291">
    <property type="entry name" value="NAD(P)-bd_dom_sf"/>
</dbReference>
<dbReference type="Gene3D" id="1.10.1200.10">
    <property type="entry name" value="ACP-like"/>
    <property type="match status" value="1"/>
</dbReference>
<dbReference type="InterPro" id="IPR009081">
    <property type="entry name" value="PP-bd_ACP"/>
</dbReference>
<dbReference type="CDD" id="cd00833">
    <property type="entry name" value="PKS"/>
    <property type="match status" value="1"/>
</dbReference>
<dbReference type="Gene3D" id="3.30.70.3290">
    <property type="match status" value="1"/>
</dbReference>
<dbReference type="InterPro" id="IPR020807">
    <property type="entry name" value="PKS_DH"/>
</dbReference>
<feature type="domain" description="Ketosynthase family 3 (KS3)" evidence="7">
    <location>
        <begin position="10"/>
        <end position="439"/>
    </location>
</feature>
<keyword evidence="3" id="KW-0808">Transferase</keyword>
<evidence type="ECO:0000313" key="10">
    <source>
        <dbReference type="Proteomes" id="UP000662747"/>
    </source>
</evidence>
<dbReference type="InterPro" id="IPR020802">
    <property type="entry name" value="TesA-like"/>
</dbReference>
<dbReference type="InterPro" id="IPR014031">
    <property type="entry name" value="Ketoacyl_synth_C"/>
</dbReference>
<dbReference type="SUPFAM" id="SSF47336">
    <property type="entry name" value="ACP-like"/>
    <property type="match status" value="1"/>
</dbReference>
<dbReference type="InterPro" id="IPR001227">
    <property type="entry name" value="Ac_transferase_dom_sf"/>
</dbReference>
<dbReference type="PROSITE" id="PS52019">
    <property type="entry name" value="PKS_MFAS_DH"/>
    <property type="match status" value="1"/>
</dbReference>
<dbReference type="SMART" id="SM00822">
    <property type="entry name" value="PKS_KR"/>
    <property type="match status" value="1"/>
</dbReference>